<dbReference type="InterPro" id="IPR007627">
    <property type="entry name" value="RNA_pol_sigma70_r2"/>
</dbReference>
<evidence type="ECO:0000313" key="7">
    <source>
        <dbReference type="EMBL" id="RZS76147.1"/>
    </source>
</evidence>
<dbReference type="InterPro" id="IPR039425">
    <property type="entry name" value="RNA_pol_sigma-70-like"/>
</dbReference>
<evidence type="ECO:0000256" key="2">
    <source>
        <dbReference type="ARBA" id="ARBA00023015"/>
    </source>
</evidence>
<protein>
    <submittedName>
        <fullName evidence="7">RNA polymerase sigma-70 factor (ECF subfamily)</fullName>
    </submittedName>
</protein>
<name>A0A4V2F260_9BACT</name>
<dbReference type="Pfam" id="PF04542">
    <property type="entry name" value="Sigma70_r2"/>
    <property type="match status" value="1"/>
</dbReference>
<dbReference type="InterPro" id="IPR013249">
    <property type="entry name" value="RNA_pol_sigma70_r4_t2"/>
</dbReference>
<evidence type="ECO:0000256" key="1">
    <source>
        <dbReference type="ARBA" id="ARBA00010641"/>
    </source>
</evidence>
<feature type="domain" description="RNA polymerase sigma factor 70 region 4 type 2" evidence="6">
    <location>
        <begin position="125"/>
        <end position="174"/>
    </location>
</feature>
<dbReference type="EMBL" id="SGXA01000001">
    <property type="protein sequence ID" value="RZS76147.1"/>
    <property type="molecule type" value="Genomic_DNA"/>
</dbReference>
<dbReference type="GO" id="GO:0006352">
    <property type="term" value="P:DNA-templated transcription initiation"/>
    <property type="evidence" value="ECO:0007669"/>
    <property type="project" value="InterPro"/>
</dbReference>
<keyword evidence="4" id="KW-0804">Transcription</keyword>
<dbReference type="InterPro" id="IPR014284">
    <property type="entry name" value="RNA_pol_sigma-70_dom"/>
</dbReference>
<reference evidence="7 8" key="1">
    <citation type="submission" date="2019-02" db="EMBL/GenBank/DDBJ databases">
        <title>Genomic Encyclopedia of Type Strains, Phase IV (KMG-IV): sequencing the most valuable type-strain genomes for metagenomic binning, comparative biology and taxonomic classification.</title>
        <authorList>
            <person name="Goeker M."/>
        </authorList>
    </citation>
    <scope>NUCLEOTIDE SEQUENCE [LARGE SCALE GENOMIC DNA]</scope>
    <source>
        <strain evidence="7 8">DSM 18116</strain>
    </source>
</reference>
<dbReference type="PANTHER" id="PTHR43133">
    <property type="entry name" value="RNA POLYMERASE ECF-TYPE SIGMA FACTO"/>
    <property type="match status" value="1"/>
</dbReference>
<dbReference type="OrthoDB" id="799938at2"/>
<dbReference type="RefSeq" id="WP_158644102.1">
    <property type="nucleotide sequence ID" value="NZ_CP042431.1"/>
</dbReference>
<dbReference type="Pfam" id="PF08281">
    <property type="entry name" value="Sigma70_r4_2"/>
    <property type="match status" value="1"/>
</dbReference>
<dbReference type="InterPro" id="IPR036388">
    <property type="entry name" value="WH-like_DNA-bd_sf"/>
</dbReference>
<evidence type="ECO:0000259" key="5">
    <source>
        <dbReference type="Pfam" id="PF04542"/>
    </source>
</evidence>
<organism evidence="7 8">
    <name type="scientific">Pseudobacter ginsenosidimutans</name>
    <dbReference type="NCBI Taxonomy" id="661488"/>
    <lineage>
        <taxon>Bacteria</taxon>
        <taxon>Pseudomonadati</taxon>
        <taxon>Bacteroidota</taxon>
        <taxon>Chitinophagia</taxon>
        <taxon>Chitinophagales</taxon>
        <taxon>Chitinophagaceae</taxon>
        <taxon>Pseudobacter</taxon>
    </lineage>
</organism>
<dbReference type="AlphaFoldDB" id="A0A4V2F260"/>
<gene>
    <name evidence="7" type="ORF">EV199_2026</name>
</gene>
<evidence type="ECO:0000256" key="3">
    <source>
        <dbReference type="ARBA" id="ARBA00023082"/>
    </source>
</evidence>
<evidence type="ECO:0000256" key="4">
    <source>
        <dbReference type="ARBA" id="ARBA00023163"/>
    </source>
</evidence>
<dbReference type="InterPro" id="IPR013324">
    <property type="entry name" value="RNA_pol_sigma_r3/r4-like"/>
</dbReference>
<keyword evidence="3" id="KW-0731">Sigma factor</keyword>
<dbReference type="Proteomes" id="UP000293874">
    <property type="component" value="Unassembled WGS sequence"/>
</dbReference>
<evidence type="ECO:0000313" key="8">
    <source>
        <dbReference type="Proteomes" id="UP000293874"/>
    </source>
</evidence>
<sequence length="196" mass="23018">MLTAESYNHKHLLERIARSDQQAFTELFHFYRNRAYTYSLALVQSSELAEEIVQEVFLQLWIKREQLPSIDNIGAYLNTMVKHRAFRTLKNIARYNSVLHESDQSEWHFSQQLQELVQQKEFATIIKEAIAVLPPQQKQAWLLNREQQLPRMKVAEIMGLSPETVKVHLAHAMRSVKAYCQARIEFAIILLLLLEK</sequence>
<dbReference type="SUPFAM" id="SSF88659">
    <property type="entry name" value="Sigma3 and sigma4 domains of RNA polymerase sigma factors"/>
    <property type="match status" value="1"/>
</dbReference>
<evidence type="ECO:0000259" key="6">
    <source>
        <dbReference type="Pfam" id="PF08281"/>
    </source>
</evidence>
<comment type="similarity">
    <text evidence="1">Belongs to the sigma-70 factor family. ECF subfamily.</text>
</comment>
<dbReference type="GO" id="GO:0003677">
    <property type="term" value="F:DNA binding"/>
    <property type="evidence" value="ECO:0007669"/>
    <property type="project" value="InterPro"/>
</dbReference>
<dbReference type="SUPFAM" id="SSF88946">
    <property type="entry name" value="Sigma2 domain of RNA polymerase sigma factors"/>
    <property type="match status" value="1"/>
</dbReference>
<dbReference type="GO" id="GO:0016987">
    <property type="term" value="F:sigma factor activity"/>
    <property type="evidence" value="ECO:0007669"/>
    <property type="project" value="UniProtKB-KW"/>
</dbReference>
<comment type="caution">
    <text evidence="7">The sequence shown here is derived from an EMBL/GenBank/DDBJ whole genome shotgun (WGS) entry which is preliminary data.</text>
</comment>
<keyword evidence="8" id="KW-1185">Reference proteome</keyword>
<dbReference type="NCBIfam" id="TIGR02937">
    <property type="entry name" value="sigma70-ECF"/>
    <property type="match status" value="1"/>
</dbReference>
<dbReference type="InterPro" id="IPR013325">
    <property type="entry name" value="RNA_pol_sigma_r2"/>
</dbReference>
<accession>A0A4V2F260</accession>
<keyword evidence="2" id="KW-0805">Transcription regulation</keyword>
<proteinExistence type="inferred from homology"/>
<dbReference type="PANTHER" id="PTHR43133:SF46">
    <property type="entry name" value="RNA POLYMERASE SIGMA-70 FACTOR ECF SUBFAMILY"/>
    <property type="match status" value="1"/>
</dbReference>
<dbReference type="Gene3D" id="1.10.10.10">
    <property type="entry name" value="Winged helix-like DNA-binding domain superfamily/Winged helix DNA-binding domain"/>
    <property type="match status" value="1"/>
</dbReference>
<dbReference type="Gene3D" id="1.10.1740.10">
    <property type="match status" value="1"/>
</dbReference>
<feature type="domain" description="RNA polymerase sigma-70 region 2" evidence="5">
    <location>
        <begin position="29"/>
        <end position="91"/>
    </location>
</feature>